<dbReference type="AlphaFoldDB" id="A0A8S9RBH6"/>
<feature type="compositionally biased region" description="Basic and acidic residues" evidence="1">
    <location>
        <begin position="230"/>
        <end position="248"/>
    </location>
</feature>
<dbReference type="Proteomes" id="UP000712600">
    <property type="component" value="Unassembled WGS sequence"/>
</dbReference>
<feature type="region of interest" description="Disordered" evidence="1">
    <location>
        <begin position="124"/>
        <end position="248"/>
    </location>
</feature>
<feature type="compositionally biased region" description="Polar residues" evidence="1">
    <location>
        <begin position="68"/>
        <end position="77"/>
    </location>
</feature>
<comment type="caution">
    <text evidence="2">The sequence shown here is derived from an EMBL/GenBank/DDBJ whole genome shotgun (WGS) entry which is preliminary data.</text>
</comment>
<proteinExistence type="predicted"/>
<evidence type="ECO:0000256" key="1">
    <source>
        <dbReference type="SAM" id="MobiDB-lite"/>
    </source>
</evidence>
<evidence type="ECO:0000313" key="3">
    <source>
        <dbReference type="Proteomes" id="UP000712600"/>
    </source>
</evidence>
<name>A0A8S9RBH6_BRACR</name>
<protein>
    <submittedName>
        <fullName evidence="2">Uncharacterized protein</fullName>
    </submittedName>
</protein>
<organism evidence="2 3">
    <name type="scientific">Brassica cretica</name>
    <name type="common">Mustard</name>
    <dbReference type="NCBI Taxonomy" id="69181"/>
    <lineage>
        <taxon>Eukaryota</taxon>
        <taxon>Viridiplantae</taxon>
        <taxon>Streptophyta</taxon>
        <taxon>Embryophyta</taxon>
        <taxon>Tracheophyta</taxon>
        <taxon>Spermatophyta</taxon>
        <taxon>Magnoliopsida</taxon>
        <taxon>eudicotyledons</taxon>
        <taxon>Gunneridae</taxon>
        <taxon>Pentapetalae</taxon>
        <taxon>rosids</taxon>
        <taxon>malvids</taxon>
        <taxon>Brassicales</taxon>
        <taxon>Brassicaceae</taxon>
        <taxon>Brassiceae</taxon>
        <taxon>Brassica</taxon>
    </lineage>
</organism>
<feature type="compositionally biased region" description="Polar residues" evidence="1">
    <location>
        <begin position="1"/>
        <end position="27"/>
    </location>
</feature>
<evidence type="ECO:0000313" key="2">
    <source>
        <dbReference type="EMBL" id="KAF3570178.1"/>
    </source>
</evidence>
<accession>A0A8S9RBH6</accession>
<dbReference type="EMBL" id="QGKX02000095">
    <property type="protein sequence ID" value="KAF3570178.1"/>
    <property type="molecule type" value="Genomic_DNA"/>
</dbReference>
<feature type="compositionally biased region" description="Low complexity" evidence="1">
    <location>
        <begin position="30"/>
        <end position="51"/>
    </location>
</feature>
<feature type="compositionally biased region" description="Basic and acidic residues" evidence="1">
    <location>
        <begin position="124"/>
        <end position="137"/>
    </location>
</feature>
<sequence length="248" mass="26904">MDPNQTIGTTPSGIDNVDPTGSNSRTGSLPIGPTGTDGTTGTTHTQQIPPIGTSKQERSSVHEPSSLPDRTSVSERTSIPDRRGARTREEVTELRGIGSSLIDEARNQKTAYCAIGNRLDQAKRELAEHRANARERNQPPPDPLRETLNPQNSGAFGTPEIPSARSGCYTEENSQRPPQQSMPQYTERTGEPRNRMPPLGNLTSENRTPSAARAAQQAGFSEPIGQARGYDPRRPIDADPQREDMGIS</sequence>
<feature type="compositionally biased region" description="Basic and acidic residues" evidence="1">
    <location>
        <begin position="78"/>
        <end position="93"/>
    </location>
</feature>
<feature type="region of interest" description="Disordered" evidence="1">
    <location>
        <begin position="1"/>
        <end position="106"/>
    </location>
</feature>
<reference evidence="2" key="1">
    <citation type="submission" date="2019-12" db="EMBL/GenBank/DDBJ databases">
        <title>Genome sequencing and annotation of Brassica cretica.</title>
        <authorList>
            <person name="Studholme D.J."/>
            <person name="Sarris P."/>
        </authorList>
    </citation>
    <scope>NUCLEOTIDE SEQUENCE</scope>
    <source>
        <strain evidence="2">PFS-109/04</strain>
        <tissue evidence="2">Leaf</tissue>
    </source>
</reference>
<feature type="compositionally biased region" description="Polar residues" evidence="1">
    <location>
        <begin position="171"/>
        <end position="187"/>
    </location>
</feature>
<gene>
    <name evidence="2" type="ORF">F2Q69_00059640</name>
</gene>